<feature type="domain" description="Alcohol dehydrogenase iron-type/glycerol dehydrogenase GldA" evidence="6">
    <location>
        <begin position="9"/>
        <end position="181"/>
    </location>
</feature>
<dbReference type="EMBL" id="CASHTH010000237">
    <property type="protein sequence ID" value="CAI7995091.1"/>
    <property type="molecule type" value="Genomic_DNA"/>
</dbReference>
<dbReference type="PANTHER" id="PTHR11496:SF102">
    <property type="entry name" value="ALCOHOL DEHYDROGENASE 4"/>
    <property type="match status" value="1"/>
</dbReference>
<dbReference type="SUPFAM" id="SSF56796">
    <property type="entry name" value="Dehydroquinate synthase-like"/>
    <property type="match status" value="1"/>
</dbReference>
<dbReference type="InterPro" id="IPR018211">
    <property type="entry name" value="ADH_Fe_CS"/>
</dbReference>
<evidence type="ECO:0000313" key="8">
    <source>
        <dbReference type="EMBL" id="CAI7995091.1"/>
    </source>
</evidence>
<dbReference type="GO" id="GO:0046872">
    <property type="term" value="F:metal ion binding"/>
    <property type="evidence" value="ECO:0007669"/>
    <property type="project" value="InterPro"/>
</dbReference>
<evidence type="ECO:0000256" key="3">
    <source>
        <dbReference type="ARBA" id="ARBA00023027"/>
    </source>
</evidence>
<dbReference type="AlphaFoldDB" id="A0AA35W393"/>
<dbReference type="Pfam" id="PF25137">
    <property type="entry name" value="ADH_Fe_C"/>
    <property type="match status" value="1"/>
</dbReference>
<name>A0AA35W393_GEOBA</name>
<dbReference type="InterPro" id="IPR001670">
    <property type="entry name" value="ADH_Fe/GldA"/>
</dbReference>
<dbReference type="GO" id="GO:0004022">
    <property type="term" value="F:alcohol dehydrogenase (NAD+) activity"/>
    <property type="evidence" value="ECO:0007669"/>
    <property type="project" value="TreeGrafter"/>
</dbReference>
<accession>A0AA35W393</accession>
<proteinExistence type="inferred from homology"/>
<dbReference type="FunFam" id="1.20.1090.10:FF:000001">
    <property type="entry name" value="Aldehyde-alcohol dehydrogenase"/>
    <property type="match status" value="1"/>
</dbReference>
<dbReference type="InterPro" id="IPR056798">
    <property type="entry name" value="ADH_Fe_C"/>
</dbReference>
<protein>
    <recommendedName>
        <fullName evidence="4">Alcohol dehydrogenase 4</fullName>
    </recommendedName>
    <alternativeName>
        <fullName evidence="5">Alcohol dehydrogenase IV</fullName>
    </alternativeName>
</protein>
<keyword evidence="2" id="KW-0560">Oxidoreductase</keyword>
<evidence type="ECO:0000256" key="4">
    <source>
        <dbReference type="ARBA" id="ARBA00074847"/>
    </source>
</evidence>
<dbReference type="Gene3D" id="3.40.50.1970">
    <property type="match status" value="1"/>
</dbReference>
<comment type="similarity">
    <text evidence="1">Belongs to the iron-containing alcohol dehydrogenase family.</text>
</comment>
<dbReference type="GO" id="GO:0006113">
    <property type="term" value="P:fermentation"/>
    <property type="evidence" value="ECO:0007669"/>
    <property type="project" value="UniProtKB-ARBA"/>
</dbReference>
<keyword evidence="9" id="KW-1185">Reference proteome</keyword>
<organism evidence="8 9">
    <name type="scientific">Geodia barretti</name>
    <name type="common">Barrett's horny sponge</name>
    <dbReference type="NCBI Taxonomy" id="519541"/>
    <lineage>
        <taxon>Eukaryota</taxon>
        <taxon>Metazoa</taxon>
        <taxon>Porifera</taxon>
        <taxon>Demospongiae</taxon>
        <taxon>Heteroscleromorpha</taxon>
        <taxon>Tetractinellida</taxon>
        <taxon>Astrophorina</taxon>
        <taxon>Geodiidae</taxon>
        <taxon>Geodia</taxon>
    </lineage>
</organism>
<dbReference type="Gene3D" id="1.20.1090.10">
    <property type="entry name" value="Dehydroquinate synthase-like - alpha domain"/>
    <property type="match status" value="1"/>
</dbReference>
<dbReference type="PANTHER" id="PTHR11496">
    <property type="entry name" value="ALCOHOL DEHYDROGENASE"/>
    <property type="match status" value="1"/>
</dbReference>
<sequence length="386" mass="40812">MSPSVFSFPNKIIFGVGTINTLAEQLSAFSPHKVLLVTDKGIRQVGLANEVTQRLEAARIDHAIYDGVHGNPVEEDVFDGAAVFQKEGCDFVIGMGGGSPLDVAKLICLKATHPLPLAEYEVLNGGLEKISSDLPSMLAIPTAAGTGSEVGRGAVVTIKSLGRKALVFSPHLLPKTAIVDPELTVGLPKTLTAATGMDALTHNLESYLSTVYHPMCDAIALAGVKTGAQNLRRAVENGSDLEARGAMMMAAMMGAIAFQKELGVTHSLAHPLSTIADLHHGLANAILLPYTMAFNKNAATDQLKDIAGAFGVNTHPLSPEEAAQAAIDQVAQLCKDIGIPSHLREVDVKAEMIPRLARQAMADGCHLTNPRPCTEGDMIDLYQQAF</sequence>
<dbReference type="Pfam" id="PF00465">
    <property type="entry name" value="Fe-ADH"/>
    <property type="match status" value="1"/>
</dbReference>
<feature type="domain" description="Fe-containing alcohol dehydrogenase-like C-terminal" evidence="7">
    <location>
        <begin position="192"/>
        <end position="386"/>
    </location>
</feature>
<dbReference type="FunFam" id="3.40.50.1970:FF:000003">
    <property type="entry name" value="Alcohol dehydrogenase, iron-containing"/>
    <property type="match status" value="1"/>
</dbReference>
<evidence type="ECO:0000259" key="6">
    <source>
        <dbReference type="Pfam" id="PF00465"/>
    </source>
</evidence>
<gene>
    <name evidence="8" type="ORF">GBAR_LOCUS1618</name>
</gene>
<evidence type="ECO:0000256" key="5">
    <source>
        <dbReference type="ARBA" id="ARBA00076695"/>
    </source>
</evidence>
<dbReference type="InterPro" id="IPR039697">
    <property type="entry name" value="Alcohol_dehydrogenase_Fe"/>
</dbReference>
<evidence type="ECO:0000259" key="7">
    <source>
        <dbReference type="Pfam" id="PF25137"/>
    </source>
</evidence>
<keyword evidence="3" id="KW-0520">NAD</keyword>
<evidence type="ECO:0000313" key="9">
    <source>
        <dbReference type="Proteomes" id="UP001174909"/>
    </source>
</evidence>
<dbReference type="CDD" id="cd14861">
    <property type="entry name" value="Fe-ADH-like"/>
    <property type="match status" value="1"/>
</dbReference>
<reference evidence="8" key="1">
    <citation type="submission" date="2023-03" db="EMBL/GenBank/DDBJ databases">
        <authorList>
            <person name="Steffen K."/>
            <person name="Cardenas P."/>
        </authorList>
    </citation>
    <scope>NUCLEOTIDE SEQUENCE</scope>
</reference>
<dbReference type="PROSITE" id="PS00913">
    <property type="entry name" value="ADH_IRON_1"/>
    <property type="match status" value="1"/>
</dbReference>
<comment type="caution">
    <text evidence="8">The sequence shown here is derived from an EMBL/GenBank/DDBJ whole genome shotgun (WGS) entry which is preliminary data.</text>
</comment>
<evidence type="ECO:0000256" key="2">
    <source>
        <dbReference type="ARBA" id="ARBA00023002"/>
    </source>
</evidence>
<evidence type="ECO:0000256" key="1">
    <source>
        <dbReference type="ARBA" id="ARBA00007358"/>
    </source>
</evidence>
<dbReference type="Proteomes" id="UP001174909">
    <property type="component" value="Unassembled WGS sequence"/>
</dbReference>